<dbReference type="Pfam" id="PF00875">
    <property type="entry name" value="DNA_photolyase"/>
    <property type="match status" value="1"/>
</dbReference>
<dbReference type="PRINTS" id="PR00147">
    <property type="entry name" value="DNAPHOTLYASE"/>
</dbReference>
<feature type="binding site" evidence="4">
    <location>
        <begin position="222"/>
        <end position="226"/>
    </location>
    <ligand>
        <name>FAD</name>
        <dbReference type="ChEBI" id="CHEBI:57692"/>
    </ligand>
</feature>
<dbReference type="Gene3D" id="1.10.579.10">
    <property type="entry name" value="DNA Cyclobutane Dipyrimidine Photolyase, subunit A, domain 3"/>
    <property type="match status" value="1"/>
</dbReference>
<gene>
    <name evidence="9" type="ORF">SAMN04489860_1319</name>
</gene>
<evidence type="ECO:0000256" key="4">
    <source>
        <dbReference type="PIRSR" id="PIRSR602081-1"/>
    </source>
</evidence>
<keyword evidence="9" id="KW-0456">Lyase</keyword>
<protein>
    <submittedName>
        <fullName evidence="9">Deoxyribodipyrimidine photo-lyase type I</fullName>
    </submittedName>
</protein>
<evidence type="ECO:0000259" key="8">
    <source>
        <dbReference type="PROSITE" id="PS51645"/>
    </source>
</evidence>
<dbReference type="InterPro" id="IPR036134">
    <property type="entry name" value="Crypto/Photolyase_FAD-like_sf"/>
</dbReference>
<dbReference type="GO" id="GO:0006950">
    <property type="term" value="P:response to stress"/>
    <property type="evidence" value="ECO:0007669"/>
    <property type="project" value="UniProtKB-ARBA"/>
</dbReference>
<dbReference type="InterPro" id="IPR002081">
    <property type="entry name" value="Cryptochrome/DNA_photolyase_1"/>
</dbReference>
<dbReference type="SUPFAM" id="SSF52425">
    <property type="entry name" value="Cryptochrome/photolyase, N-terminal domain"/>
    <property type="match status" value="1"/>
</dbReference>
<feature type="site" description="Electron transfer via tryptophanyl radical" evidence="5">
    <location>
        <position position="349"/>
    </location>
</feature>
<dbReference type="GO" id="GO:0003677">
    <property type="term" value="F:DNA binding"/>
    <property type="evidence" value="ECO:0007669"/>
    <property type="project" value="TreeGrafter"/>
</dbReference>
<dbReference type="Gene3D" id="3.40.50.620">
    <property type="entry name" value="HUPs"/>
    <property type="match status" value="1"/>
</dbReference>
<dbReference type="GO" id="GO:0003904">
    <property type="term" value="F:deoxyribodipyrimidine photo-lyase activity"/>
    <property type="evidence" value="ECO:0007669"/>
    <property type="project" value="TreeGrafter"/>
</dbReference>
<dbReference type="eggNOG" id="COG0415">
    <property type="taxonomic scope" value="Bacteria"/>
</dbReference>
<evidence type="ECO:0000256" key="6">
    <source>
        <dbReference type="RuleBase" id="RU004182"/>
    </source>
</evidence>
<name>A0A1H1RCE1_9CELL</name>
<dbReference type="InterPro" id="IPR014729">
    <property type="entry name" value="Rossmann-like_a/b/a_fold"/>
</dbReference>
<keyword evidence="3 6" id="KW-0157">Chromophore</keyword>
<accession>A0A1H1RCE1</accession>
<dbReference type="Pfam" id="PF03441">
    <property type="entry name" value="FAD_binding_7"/>
    <property type="match status" value="1"/>
</dbReference>
<evidence type="ECO:0000256" key="3">
    <source>
        <dbReference type="ARBA" id="ARBA00022991"/>
    </source>
</evidence>
<dbReference type="PROSITE" id="PS00691">
    <property type="entry name" value="DNA_PHOTOLYASES_1_2"/>
    <property type="match status" value="1"/>
</dbReference>
<dbReference type="InterPro" id="IPR018394">
    <property type="entry name" value="DNA_photolyase_1_CS_C"/>
</dbReference>
<keyword evidence="2 4" id="KW-0274">FAD</keyword>
<evidence type="ECO:0000256" key="1">
    <source>
        <dbReference type="ARBA" id="ARBA00022630"/>
    </source>
</evidence>
<sequence>MTTLHWFRRDLRVADNPALAAASDAARDAASDVVPLFVLDPALWATAGVPRRSHLARSLARLDEALGGALVVRLGDPSEVVPALVAELDAEAVYVTAALEPYGRRRDEQVAARLGDLRAELRPVGSPYAVSPGRVRKSDGDPYQVFTPFHRAWLDHGWRAPAAAPQDSPWADVRSDPLPEPPETSADLPPAGEKAALGRWHDFLADELVHYVEDRDVPGRATSGLSTALKWGEIHPRTMLRDLAQLDANTAPPEVVAAYRRQLAWRDFHADVLFHHPSARTRSLKRVVPDDAWATGTEESEALERWATGTTGFPFVDAGMRELLATGRMHNRLRMVVASFLVKDLHVRWQRGAEHFMRHLVDGDVAQNQLNWQWVAGTGRDAAPYFRVFNPVTQGLKFDPDGTYVRRWVPELRHLSGKSAHEPWKVPDDLFAAPDPALPAYPERMVDHAHERERTLEDFARRDG</sequence>
<dbReference type="AlphaFoldDB" id="A0A1H1RCE1"/>
<feature type="binding site" evidence="4">
    <location>
        <begin position="362"/>
        <end position="364"/>
    </location>
    <ligand>
        <name>FAD</name>
        <dbReference type="ChEBI" id="CHEBI:57692"/>
    </ligand>
</feature>
<dbReference type="PANTHER" id="PTHR11455">
    <property type="entry name" value="CRYPTOCHROME"/>
    <property type="match status" value="1"/>
</dbReference>
<reference evidence="9 10" key="1">
    <citation type="submission" date="2016-10" db="EMBL/GenBank/DDBJ databases">
        <authorList>
            <person name="de Groot N.N."/>
        </authorList>
    </citation>
    <scope>NUCLEOTIDE SEQUENCE [LARGE SCALE GENOMIC DNA]</scope>
    <source>
        <strain evidence="9 10">DSM 22126</strain>
    </source>
</reference>
<evidence type="ECO:0000313" key="9">
    <source>
        <dbReference type="EMBL" id="SDS33355.1"/>
    </source>
</evidence>
<dbReference type="PANTHER" id="PTHR11455:SF9">
    <property type="entry name" value="CRYPTOCHROME CIRCADIAN CLOCK 5 ISOFORM X1"/>
    <property type="match status" value="1"/>
</dbReference>
<feature type="binding site" evidence="4">
    <location>
        <position position="259"/>
    </location>
    <ligand>
        <name>FAD</name>
        <dbReference type="ChEBI" id="CHEBI:57692"/>
    </ligand>
</feature>
<evidence type="ECO:0000256" key="2">
    <source>
        <dbReference type="ARBA" id="ARBA00022827"/>
    </source>
</evidence>
<dbReference type="OrthoDB" id="9772484at2"/>
<organism evidence="9 10">
    <name type="scientific">Paraoerskovia marina</name>
    <dbReference type="NCBI Taxonomy" id="545619"/>
    <lineage>
        <taxon>Bacteria</taxon>
        <taxon>Bacillati</taxon>
        <taxon>Actinomycetota</taxon>
        <taxon>Actinomycetes</taxon>
        <taxon>Micrococcales</taxon>
        <taxon>Cellulomonadaceae</taxon>
        <taxon>Paraoerskovia</taxon>
    </lineage>
</organism>
<evidence type="ECO:0000256" key="5">
    <source>
        <dbReference type="PIRSR" id="PIRSR602081-2"/>
    </source>
</evidence>
<dbReference type="STRING" id="545619.SAMN04489860_1319"/>
<dbReference type="InterPro" id="IPR006050">
    <property type="entry name" value="DNA_photolyase_N"/>
</dbReference>
<dbReference type="GO" id="GO:0009416">
    <property type="term" value="P:response to light stimulus"/>
    <property type="evidence" value="ECO:0007669"/>
    <property type="project" value="TreeGrafter"/>
</dbReference>
<dbReference type="InterPro" id="IPR005101">
    <property type="entry name" value="Cryptochr/Photolyase_FAD-bd"/>
</dbReference>
<dbReference type="InterPro" id="IPR036155">
    <property type="entry name" value="Crypto/Photolyase_N_sf"/>
</dbReference>
<evidence type="ECO:0000313" key="10">
    <source>
        <dbReference type="Proteomes" id="UP000185663"/>
    </source>
</evidence>
<keyword evidence="1 4" id="KW-0285">Flavoprotein</keyword>
<feature type="binding site" evidence="4">
    <location>
        <position position="211"/>
    </location>
    <ligand>
        <name>FAD</name>
        <dbReference type="ChEBI" id="CHEBI:57692"/>
    </ligand>
</feature>
<dbReference type="PROSITE" id="PS51645">
    <property type="entry name" value="PHR_CRY_ALPHA_BETA"/>
    <property type="match status" value="1"/>
</dbReference>
<dbReference type="SUPFAM" id="SSF48173">
    <property type="entry name" value="Cryptochrome/photolyase FAD-binding domain"/>
    <property type="match status" value="1"/>
</dbReference>
<comment type="similarity">
    <text evidence="6">Belongs to the DNA photolyase family.</text>
</comment>
<dbReference type="RefSeq" id="WP_083372015.1">
    <property type="nucleotide sequence ID" value="NZ_LT629776.1"/>
</dbReference>
<proteinExistence type="inferred from homology"/>
<feature type="region of interest" description="Disordered" evidence="7">
    <location>
        <begin position="163"/>
        <end position="192"/>
    </location>
</feature>
<feature type="site" description="Electron transfer via tryptophanyl radical" evidence="5">
    <location>
        <position position="293"/>
    </location>
</feature>
<evidence type="ECO:0000256" key="7">
    <source>
        <dbReference type="SAM" id="MobiDB-lite"/>
    </source>
</evidence>
<dbReference type="EMBL" id="LT629776">
    <property type="protein sequence ID" value="SDS33355.1"/>
    <property type="molecule type" value="Genomic_DNA"/>
</dbReference>
<dbReference type="Gene3D" id="1.25.40.80">
    <property type="match status" value="1"/>
</dbReference>
<feature type="domain" description="Photolyase/cryptochrome alpha/beta" evidence="8">
    <location>
        <begin position="1"/>
        <end position="129"/>
    </location>
</feature>
<comment type="cofactor">
    <cofactor evidence="4">
        <name>FAD</name>
        <dbReference type="ChEBI" id="CHEBI:57692"/>
    </cofactor>
    <text evidence="4">Binds 1 FAD per subunit.</text>
</comment>
<dbReference type="Proteomes" id="UP000185663">
    <property type="component" value="Chromosome I"/>
</dbReference>
<dbReference type="GO" id="GO:0006139">
    <property type="term" value="P:nucleobase-containing compound metabolic process"/>
    <property type="evidence" value="ECO:0007669"/>
    <property type="project" value="UniProtKB-ARBA"/>
</dbReference>
<dbReference type="GO" id="GO:0071949">
    <property type="term" value="F:FAD binding"/>
    <property type="evidence" value="ECO:0007669"/>
    <property type="project" value="TreeGrafter"/>
</dbReference>
<keyword evidence="10" id="KW-1185">Reference proteome</keyword>
<feature type="site" description="Electron transfer via tryptophanyl radical" evidence="5">
    <location>
        <position position="372"/>
    </location>
</feature>